<dbReference type="PATRIC" id="fig|1179773.3.peg.3478"/>
<dbReference type="GO" id="GO:0009252">
    <property type="term" value="P:peptidoglycan biosynthetic process"/>
    <property type="evidence" value="ECO:0007669"/>
    <property type="project" value="TreeGrafter"/>
</dbReference>
<dbReference type="Pfam" id="PF00842">
    <property type="entry name" value="Ala_racemase_C"/>
    <property type="match status" value="1"/>
</dbReference>
<feature type="binding site" evidence="7 9">
    <location>
        <position position="326"/>
    </location>
    <ligand>
        <name>substrate</name>
    </ligand>
</feature>
<comment type="similarity">
    <text evidence="7">Belongs to the alanine racemase family.</text>
</comment>
<comment type="catalytic activity">
    <reaction evidence="1 7">
        <text>L-alanine = D-alanine</text>
        <dbReference type="Rhea" id="RHEA:20249"/>
        <dbReference type="ChEBI" id="CHEBI:57416"/>
        <dbReference type="ChEBI" id="CHEBI:57972"/>
        <dbReference type="EC" id="5.1.1.1"/>
    </reaction>
</comment>
<dbReference type="EC" id="5.1.1.1" evidence="3 7"/>
<accession>K0K2I9</accession>
<evidence type="ECO:0000256" key="9">
    <source>
        <dbReference type="PIRSR" id="PIRSR600821-52"/>
    </source>
</evidence>
<evidence type="ECO:0000256" key="3">
    <source>
        <dbReference type="ARBA" id="ARBA00013089"/>
    </source>
</evidence>
<dbReference type="GO" id="GO:0030632">
    <property type="term" value="P:D-alanine biosynthetic process"/>
    <property type="evidence" value="ECO:0007669"/>
    <property type="project" value="UniProtKB-UniRule"/>
</dbReference>
<keyword evidence="5 7" id="KW-0413">Isomerase</keyword>
<dbReference type="NCBIfam" id="TIGR00492">
    <property type="entry name" value="alr"/>
    <property type="match status" value="1"/>
</dbReference>
<dbReference type="GO" id="GO:0005829">
    <property type="term" value="C:cytosol"/>
    <property type="evidence" value="ECO:0007669"/>
    <property type="project" value="TreeGrafter"/>
</dbReference>
<dbReference type="InterPro" id="IPR011079">
    <property type="entry name" value="Ala_racemase_C"/>
</dbReference>
<dbReference type="Gene3D" id="2.40.37.10">
    <property type="entry name" value="Lyase, Ornithine Decarboxylase, Chain A, domain 1"/>
    <property type="match status" value="1"/>
</dbReference>
<dbReference type="GO" id="GO:0030170">
    <property type="term" value="F:pyridoxal phosphate binding"/>
    <property type="evidence" value="ECO:0007669"/>
    <property type="project" value="UniProtKB-UniRule"/>
</dbReference>
<dbReference type="InterPro" id="IPR001608">
    <property type="entry name" value="Ala_racemase_N"/>
</dbReference>
<evidence type="ECO:0000256" key="5">
    <source>
        <dbReference type="ARBA" id="ARBA00023235"/>
    </source>
</evidence>
<feature type="domain" description="Alanine racemase C-terminal" evidence="10">
    <location>
        <begin position="257"/>
        <end position="384"/>
    </location>
</feature>
<comment type="function">
    <text evidence="7">Catalyzes the interconversion of L-alanine and D-alanine. May also act on other amino acids.</text>
</comment>
<feature type="active site" description="Proton acceptor; specific for L-alanine" evidence="7">
    <location>
        <position position="278"/>
    </location>
</feature>
<dbReference type="InterPro" id="IPR029066">
    <property type="entry name" value="PLP-binding_barrel"/>
</dbReference>
<dbReference type="eggNOG" id="COG0787">
    <property type="taxonomic scope" value="Bacteria"/>
</dbReference>
<dbReference type="EMBL" id="HE804045">
    <property type="protein sequence ID" value="CCH30773.1"/>
    <property type="molecule type" value="Genomic_DNA"/>
</dbReference>
<name>K0K2I9_SACES</name>
<sequence>MPRVVQYRTAPPDVLPAAVTAEACVDLDAIAGNVRLVAGLTDALVMAVVKADGFGHGGVRTARTALANGASWLGVTSCAEGLELRDAGLTAPVLCWLTSAGQDFRAAITAEVDISVSSVAHLRSVAQDAARLSRCAAVHLKADTGLSRNGARPEDWAELVAAARDAERRGAVRVRGIWSHLAHADRWAHPGVGEQVGLFDELVHRARAWGLDPELLHVANSAAALGHPGTHYDLVRAGAAVYGVEPVAGRAFGLRPALTLRARLIGTKRVPAGTGVSYGHRYTTPGESTLGLVPLGFADGVPRAAGDRAEVWVAGERRPVAGVISMDQFVVDLGDGPAAVGDEVVLFGPGDRGEPTVADWARWAGTNPHEVLTRIGGRVPRRHVGGDRG</sequence>
<evidence type="ECO:0000256" key="2">
    <source>
        <dbReference type="ARBA" id="ARBA00001933"/>
    </source>
</evidence>
<dbReference type="Gene3D" id="3.20.20.10">
    <property type="entry name" value="Alanine racemase"/>
    <property type="match status" value="1"/>
</dbReference>
<dbReference type="PANTHER" id="PTHR30511">
    <property type="entry name" value="ALANINE RACEMASE"/>
    <property type="match status" value="1"/>
</dbReference>
<dbReference type="GO" id="GO:0008784">
    <property type="term" value="F:alanine racemase activity"/>
    <property type="evidence" value="ECO:0007669"/>
    <property type="project" value="UniProtKB-UniRule"/>
</dbReference>
<dbReference type="HOGENOM" id="CLU_028393_0_0_11"/>
<feature type="modified residue" description="N6-(pyridoxal phosphate)lysine" evidence="7 8">
    <location>
        <position position="50"/>
    </location>
</feature>
<feature type="active site" description="Proton acceptor; specific for D-alanine" evidence="7">
    <location>
        <position position="50"/>
    </location>
</feature>
<keyword evidence="12" id="KW-1185">Reference proteome</keyword>
<dbReference type="InterPro" id="IPR009006">
    <property type="entry name" value="Ala_racemase/Decarboxylase_C"/>
</dbReference>
<dbReference type="HAMAP" id="MF_01201">
    <property type="entry name" value="Ala_racemase"/>
    <property type="match status" value="1"/>
</dbReference>
<feature type="binding site" evidence="7 9">
    <location>
        <position position="148"/>
    </location>
    <ligand>
        <name>substrate</name>
    </ligand>
</feature>
<keyword evidence="4 7" id="KW-0663">Pyridoxal phosphate</keyword>
<protein>
    <recommendedName>
        <fullName evidence="6 7">Alanine racemase</fullName>
        <ecNumber evidence="3 7">5.1.1.1</ecNumber>
    </recommendedName>
</protein>
<evidence type="ECO:0000256" key="4">
    <source>
        <dbReference type="ARBA" id="ARBA00022898"/>
    </source>
</evidence>
<evidence type="ECO:0000256" key="8">
    <source>
        <dbReference type="PIRSR" id="PIRSR600821-50"/>
    </source>
</evidence>
<comment type="cofactor">
    <cofactor evidence="2 7 8">
        <name>pyridoxal 5'-phosphate</name>
        <dbReference type="ChEBI" id="CHEBI:597326"/>
    </cofactor>
</comment>
<dbReference type="AlphaFoldDB" id="K0K2I9"/>
<dbReference type="CDD" id="cd00430">
    <property type="entry name" value="PLPDE_III_AR"/>
    <property type="match status" value="1"/>
</dbReference>
<dbReference type="KEGG" id="sesp:BN6_34750"/>
<comment type="pathway">
    <text evidence="7">Amino-acid biosynthesis; D-alanine biosynthesis; D-alanine from L-alanine: step 1/1.</text>
</comment>
<evidence type="ECO:0000256" key="6">
    <source>
        <dbReference type="ARBA" id="ARBA00072221"/>
    </source>
</evidence>
<dbReference type="SUPFAM" id="SSF51419">
    <property type="entry name" value="PLP-binding barrel"/>
    <property type="match status" value="1"/>
</dbReference>
<dbReference type="SUPFAM" id="SSF50621">
    <property type="entry name" value="Alanine racemase C-terminal domain-like"/>
    <property type="match status" value="1"/>
</dbReference>
<dbReference type="RefSeq" id="WP_015100885.1">
    <property type="nucleotide sequence ID" value="NC_019673.1"/>
</dbReference>
<evidence type="ECO:0000313" key="12">
    <source>
        <dbReference type="Proteomes" id="UP000006281"/>
    </source>
</evidence>
<dbReference type="Pfam" id="PF01168">
    <property type="entry name" value="Ala_racemase_N"/>
    <property type="match status" value="1"/>
</dbReference>
<dbReference type="FunFam" id="2.40.37.10:FF:000015">
    <property type="entry name" value="Alanine racemase"/>
    <property type="match status" value="1"/>
</dbReference>
<gene>
    <name evidence="11" type="primary">alr</name>
    <name evidence="11" type="ordered locus">BN6_34750</name>
</gene>
<evidence type="ECO:0000256" key="1">
    <source>
        <dbReference type="ARBA" id="ARBA00000316"/>
    </source>
</evidence>
<dbReference type="UniPathway" id="UPA00042">
    <property type="reaction ID" value="UER00497"/>
</dbReference>
<organism evidence="11 12">
    <name type="scientific">Saccharothrix espanaensis (strain ATCC 51144 / DSM 44229 / JCM 9112 / NBRC 15066 / NRRL 15764)</name>
    <dbReference type="NCBI Taxonomy" id="1179773"/>
    <lineage>
        <taxon>Bacteria</taxon>
        <taxon>Bacillati</taxon>
        <taxon>Actinomycetota</taxon>
        <taxon>Actinomycetes</taxon>
        <taxon>Pseudonocardiales</taxon>
        <taxon>Pseudonocardiaceae</taxon>
        <taxon>Saccharothrix</taxon>
    </lineage>
</organism>
<dbReference type="InterPro" id="IPR000821">
    <property type="entry name" value="Ala_racemase"/>
</dbReference>
<evidence type="ECO:0000256" key="7">
    <source>
        <dbReference type="HAMAP-Rule" id="MF_01201"/>
    </source>
</evidence>
<evidence type="ECO:0000313" key="11">
    <source>
        <dbReference type="EMBL" id="CCH30773.1"/>
    </source>
</evidence>
<proteinExistence type="inferred from homology"/>
<dbReference type="PANTHER" id="PTHR30511:SF0">
    <property type="entry name" value="ALANINE RACEMASE, CATABOLIC-RELATED"/>
    <property type="match status" value="1"/>
</dbReference>
<dbReference type="FunFam" id="3.20.20.10:FF:000002">
    <property type="entry name" value="Alanine racemase"/>
    <property type="match status" value="1"/>
</dbReference>
<dbReference type="BioCyc" id="SESP1179773:BN6_RS16835-MONOMER"/>
<dbReference type="Proteomes" id="UP000006281">
    <property type="component" value="Chromosome"/>
</dbReference>
<reference evidence="11 12" key="1">
    <citation type="journal article" date="2012" name="BMC Genomics">
        <title>Complete genome sequence of Saccharothrix espanaensis DSM 44229T and comparison to the other completely sequenced Pseudonocardiaceae.</title>
        <authorList>
            <person name="Strobel T."/>
            <person name="Al-Dilaimi A."/>
            <person name="Blom J."/>
            <person name="Gessner A."/>
            <person name="Kalinowski J."/>
            <person name="Luzhetska M."/>
            <person name="Puhler A."/>
            <person name="Szczepanowski R."/>
            <person name="Bechthold A."/>
            <person name="Ruckert C."/>
        </authorList>
    </citation>
    <scope>NUCLEOTIDE SEQUENCE [LARGE SCALE GENOMIC DNA]</scope>
    <source>
        <strain evidence="12">ATCC 51144 / DSM 44229 / JCM 9112 / NBRC 15066 / NRRL 15764</strain>
    </source>
</reference>
<dbReference type="STRING" id="1179773.BN6_34750"/>
<dbReference type="SMART" id="SM01005">
    <property type="entry name" value="Ala_racemase_C"/>
    <property type="match status" value="1"/>
</dbReference>
<evidence type="ECO:0000259" key="10">
    <source>
        <dbReference type="SMART" id="SM01005"/>
    </source>
</evidence>
<dbReference type="PRINTS" id="PR00992">
    <property type="entry name" value="ALARACEMASE"/>
</dbReference>